<dbReference type="PROSITE" id="PS51375">
    <property type="entry name" value="PPR"/>
    <property type="match status" value="2"/>
</dbReference>
<comment type="similarity">
    <text evidence="1">Belongs to the PPR family. P subfamily.</text>
</comment>
<dbReference type="EMBL" id="OX465085">
    <property type="protein sequence ID" value="CAI9304263.1"/>
    <property type="molecule type" value="Genomic_DNA"/>
</dbReference>
<gene>
    <name evidence="4" type="ORF">LSALG_LOCUS42659</name>
</gene>
<name>A0AA36A5A5_LACSI</name>
<dbReference type="Pfam" id="PF13041">
    <property type="entry name" value="PPR_2"/>
    <property type="match status" value="1"/>
</dbReference>
<protein>
    <recommendedName>
        <fullName evidence="6">Pentacotripeptide-repeat region of PRORP domain-containing protein</fullName>
    </recommendedName>
</protein>
<evidence type="ECO:0000256" key="1">
    <source>
        <dbReference type="ARBA" id="ARBA00007626"/>
    </source>
</evidence>
<dbReference type="PANTHER" id="PTHR45717:SF4">
    <property type="entry name" value="OS04G0450200 PROTEIN"/>
    <property type="match status" value="1"/>
</dbReference>
<dbReference type="AlphaFoldDB" id="A0AA36A5A5"/>
<evidence type="ECO:0000256" key="2">
    <source>
        <dbReference type="ARBA" id="ARBA00022737"/>
    </source>
</evidence>
<dbReference type="InterPro" id="IPR011990">
    <property type="entry name" value="TPR-like_helical_dom_sf"/>
</dbReference>
<keyword evidence="2" id="KW-0677">Repeat</keyword>
<sequence length="473" mass="54140">MLTPIFWPKHTTSLFPTAHLPDLPPDPILLRLYLYLTLLPLHLHRNPHLREDEDQLVNQCLNMAAARSIFVGLVRNYSRQMRTTGSLRFLSSSSSSSTASKLEILYDESPISAAEDESDCGSGGGDDLKSRIFRLRLPKRSATNVIEKWINEGHRISSYDLRHISKELRKSHRYKHALELSEWMVSHSEYELSDSDYAIRIDLLTKVFSIDAAERYFEGLPPNAKTTESYTALLHSYAASKQTTKAEELYEKMKESGLKLTPITYNELMTLYMSVGEVEKVFSIIKELKTQNVSPDIYTYNLWISSCASCLKIDEVRNILDEMSSSHEDGKSEIWVRYVNLVKIYLSSGHLVNSDSNSVVESEKGNKIITQREWITYDFLIVLHCALGNKDTLDQIWRSLRMTNQKMIGRNYGCMLSAYLMLGCLKEVGEVIHQWKTSATTDFDVSVCERVFKGFKEVGLIEKAETFHKLLSE</sequence>
<accession>A0AA36A5A5</accession>
<keyword evidence="5" id="KW-1185">Reference proteome</keyword>
<feature type="repeat" description="PPR" evidence="3">
    <location>
        <begin position="261"/>
        <end position="295"/>
    </location>
</feature>
<dbReference type="GO" id="GO:0005739">
    <property type="term" value="C:mitochondrion"/>
    <property type="evidence" value="ECO:0007669"/>
    <property type="project" value="TreeGrafter"/>
</dbReference>
<dbReference type="FunFam" id="1.25.40.10:FF:001248">
    <property type="entry name" value="Pentatricopeptide repeat-containing protein At5g09450, mitochondrial"/>
    <property type="match status" value="1"/>
</dbReference>
<dbReference type="Pfam" id="PF01535">
    <property type="entry name" value="PPR"/>
    <property type="match status" value="1"/>
</dbReference>
<evidence type="ECO:0000256" key="3">
    <source>
        <dbReference type="PROSITE-ProRule" id="PRU00708"/>
    </source>
</evidence>
<dbReference type="Gene3D" id="1.25.40.10">
    <property type="entry name" value="Tetratricopeptide repeat domain"/>
    <property type="match status" value="1"/>
</dbReference>
<organism evidence="4 5">
    <name type="scientific">Lactuca saligna</name>
    <name type="common">Willowleaf lettuce</name>
    <dbReference type="NCBI Taxonomy" id="75948"/>
    <lineage>
        <taxon>Eukaryota</taxon>
        <taxon>Viridiplantae</taxon>
        <taxon>Streptophyta</taxon>
        <taxon>Embryophyta</taxon>
        <taxon>Tracheophyta</taxon>
        <taxon>Spermatophyta</taxon>
        <taxon>Magnoliopsida</taxon>
        <taxon>eudicotyledons</taxon>
        <taxon>Gunneridae</taxon>
        <taxon>Pentapetalae</taxon>
        <taxon>asterids</taxon>
        <taxon>campanulids</taxon>
        <taxon>Asterales</taxon>
        <taxon>Asteraceae</taxon>
        <taxon>Cichorioideae</taxon>
        <taxon>Cichorieae</taxon>
        <taxon>Lactucinae</taxon>
        <taxon>Lactuca</taxon>
    </lineage>
</organism>
<dbReference type="Proteomes" id="UP001177003">
    <property type="component" value="Chromosome 9"/>
</dbReference>
<reference evidence="4" key="1">
    <citation type="submission" date="2023-04" db="EMBL/GenBank/DDBJ databases">
        <authorList>
            <person name="Vijverberg K."/>
            <person name="Xiong W."/>
            <person name="Schranz E."/>
        </authorList>
    </citation>
    <scope>NUCLEOTIDE SEQUENCE</scope>
</reference>
<evidence type="ECO:0000313" key="5">
    <source>
        <dbReference type="Proteomes" id="UP001177003"/>
    </source>
</evidence>
<feature type="repeat" description="PPR" evidence="3">
    <location>
        <begin position="226"/>
        <end position="260"/>
    </location>
</feature>
<dbReference type="NCBIfam" id="TIGR00756">
    <property type="entry name" value="PPR"/>
    <property type="match status" value="2"/>
</dbReference>
<dbReference type="PANTHER" id="PTHR45717">
    <property type="entry name" value="OS12G0527900 PROTEIN"/>
    <property type="match status" value="1"/>
</dbReference>
<evidence type="ECO:0000313" key="4">
    <source>
        <dbReference type="EMBL" id="CAI9304263.1"/>
    </source>
</evidence>
<dbReference type="InterPro" id="IPR002885">
    <property type="entry name" value="PPR_rpt"/>
</dbReference>
<evidence type="ECO:0008006" key="6">
    <source>
        <dbReference type="Google" id="ProtNLM"/>
    </source>
</evidence>
<dbReference type="GO" id="GO:0003729">
    <property type="term" value="F:mRNA binding"/>
    <property type="evidence" value="ECO:0007669"/>
    <property type="project" value="UniProtKB-ARBA"/>
</dbReference>
<proteinExistence type="inferred from homology"/>